<gene>
    <name evidence="1" type="ORF">GCM10023315_05780</name>
</gene>
<dbReference type="InterPro" id="IPR036163">
    <property type="entry name" value="HMA_dom_sf"/>
</dbReference>
<keyword evidence="2" id="KW-1185">Reference proteome</keyword>
<dbReference type="Gene3D" id="3.30.70.100">
    <property type="match status" value="1"/>
</dbReference>
<dbReference type="EMBL" id="BAABJK010000004">
    <property type="protein sequence ID" value="GAA4960664.1"/>
    <property type="molecule type" value="Genomic_DNA"/>
</dbReference>
<proteinExistence type="predicted"/>
<protein>
    <recommendedName>
        <fullName evidence="3">Heavy metal transporter</fullName>
    </recommendedName>
</protein>
<organism evidence="1 2">
    <name type="scientific">Algibacter aquimarinus</name>
    <dbReference type="NCBI Taxonomy" id="1136748"/>
    <lineage>
        <taxon>Bacteria</taxon>
        <taxon>Pseudomonadati</taxon>
        <taxon>Bacteroidota</taxon>
        <taxon>Flavobacteriia</taxon>
        <taxon>Flavobacteriales</taxon>
        <taxon>Flavobacteriaceae</taxon>
        <taxon>Algibacter</taxon>
    </lineage>
</organism>
<dbReference type="CDD" id="cd00371">
    <property type="entry name" value="HMA"/>
    <property type="match status" value="1"/>
</dbReference>
<dbReference type="RefSeq" id="WP_345164344.1">
    <property type="nucleotide sequence ID" value="NZ_BAABJK010000004.1"/>
</dbReference>
<evidence type="ECO:0008006" key="3">
    <source>
        <dbReference type="Google" id="ProtNLM"/>
    </source>
</evidence>
<accession>A0ABP9H527</accession>
<dbReference type="SUPFAM" id="SSF55008">
    <property type="entry name" value="HMA, heavy metal-associated domain"/>
    <property type="match status" value="1"/>
</dbReference>
<evidence type="ECO:0000313" key="2">
    <source>
        <dbReference type="Proteomes" id="UP001501692"/>
    </source>
</evidence>
<reference evidence="2" key="1">
    <citation type="journal article" date="2019" name="Int. J. Syst. Evol. Microbiol.">
        <title>The Global Catalogue of Microorganisms (GCM) 10K type strain sequencing project: providing services to taxonomists for standard genome sequencing and annotation.</title>
        <authorList>
            <consortium name="The Broad Institute Genomics Platform"/>
            <consortium name="The Broad Institute Genome Sequencing Center for Infectious Disease"/>
            <person name="Wu L."/>
            <person name="Ma J."/>
        </authorList>
    </citation>
    <scope>NUCLEOTIDE SEQUENCE [LARGE SCALE GENOMIC DNA]</scope>
    <source>
        <strain evidence="2">JCM 18287</strain>
    </source>
</reference>
<dbReference type="InterPro" id="IPR006121">
    <property type="entry name" value="HMA_dom"/>
</dbReference>
<dbReference type="Proteomes" id="UP001501692">
    <property type="component" value="Unassembled WGS sequence"/>
</dbReference>
<name>A0ABP9H527_9FLAO</name>
<comment type="caution">
    <text evidence="1">The sequence shown here is derived from an EMBL/GenBank/DDBJ whole genome shotgun (WGS) entry which is preliminary data.</text>
</comment>
<sequence>MQTSLKIQNLKCYGCANTIIKKLSDIKNLSELEVSNDTVAFHYENENTLVEVEELLNSIGYPIEGDKNTLTAKVKSFVSCAIGRLNN</sequence>
<evidence type="ECO:0000313" key="1">
    <source>
        <dbReference type="EMBL" id="GAA4960664.1"/>
    </source>
</evidence>